<dbReference type="CDD" id="cd06131">
    <property type="entry name" value="DNA_pol_III_epsilon_Ecoli_like"/>
    <property type="match status" value="1"/>
</dbReference>
<dbReference type="InterPro" id="IPR013520">
    <property type="entry name" value="Ribonucl_H"/>
</dbReference>
<dbReference type="GO" id="GO:0005829">
    <property type="term" value="C:cytosol"/>
    <property type="evidence" value="ECO:0007669"/>
    <property type="project" value="TreeGrafter"/>
</dbReference>
<dbReference type="PANTHER" id="PTHR30231">
    <property type="entry name" value="DNA POLYMERASE III SUBUNIT EPSILON"/>
    <property type="match status" value="1"/>
</dbReference>
<evidence type="ECO:0000256" key="4">
    <source>
        <dbReference type="ARBA" id="ARBA00022679"/>
    </source>
</evidence>
<feature type="binding site" evidence="16">
    <location>
        <position position="7"/>
    </location>
    <ligand>
        <name>substrate</name>
    </ligand>
</feature>
<dbReference type="InterPro" id="IPR006309">
    <property type="entry name" value="DnaQ_proteo"/>
</dbReference>
<dbReference type="GO" id="GO:0008408">
    <property type="term" value="F:3'-5' exonuclease activity"/>
    <property type="evidence" value="ECO:0007669"/>
    <property type="project" value="TreeGrafter"/>
</dbReference>
<feature type="binding site" evidence="17">
    <location>
        <position position="9"/>
    </location>
    <ligand>
        <name>a divalent metal cation</name>
        <dbReference type="ChEBI" id="CHEBI:60240"/>
        <label>1</label>
        <note>catalytic</note>
    </ligand>
</feature>
<dbReference type="GO" id="GO:0003677">
    <property type="term" value="F:DNA binding"/>
    <property type="evidence" value="ECO:0007669"/>
    <property type="project" value="InterPro"/>
</dbReference>
<comment type="catalytic activity">
    <reaction evidence="14 18">
        <text>DNA(n) + a 2'-deoxyribonucleoside 5'-triphosphate = DNA(n+1) + diphosphate</text>
        <dbReference type="Rhea" id="RHEA:22508"/>
        <dbReference type="Rhea" id="RHEA-COMP:17339"/>
        <dbReference type="Rhea" id="RHEA-COMP:17340"/>
        <dbReference type="ChEBI" id="CHEBI:33019"/>
        <dbReference type="ChEBI" id="CHEBI:61560"/>
        <dbReference type="ChEBI" id="CHEBI:173112"/>
        <dbReference type="EC" id="2.7.7.7"/>
    </reaction>
</comment>
<dbReference type="GO" id="GO:0003887">
    <property type="term" value="F:DNA-directed DNA polymerase activity"/>
    <property type="evidence" value="ECO:0007669"/>
    <property type="project" value="UniProtKB-KW"/>
</dbReference>
<dbReference type="Proteomes" id="UP001296776">
    <property type="component" value="Unassembled WGS sequence"/>
</dbReference>
<proteinExistence type="predicted"/>
<dbReference type="InterPro" id="IPR036397">
    <property type="entry name" value="RNaseH_sf"/>
</dbReference>
<dbReference type="InterPro" id="IPR012337">
    <property type="entry name" value="RNaseH-like_sf"/>
</dbReference>
<feature type="binding site" evidence="17">
    <location>
        <position position="7"/>
    </location>
    <ligand>
        <name>a divalent metal cation</name>
        <dbReference type="ChEBI" id="CHEBI:60240"/>
        <label>1</label>
        <note>catalytic</note>
    </ligand>
</feature>
<keyword evidence="11 17" id="KW-0460">Magnesium</keyword>
<feature type="binding site" evidence="16">
    <location>
        <position position="158"/>
    </location>
    <ligand>
        <name>substrate</name>
    </ligand>
</feature>
<dbReference type="GO" id="GO:0046872">
    <property type="term" value="F:metal ion binding"/>
    <property type="evidence" value="ECO:0007669"/>
    <property type="project" value="UniProtKB-KW"/>
</dbReference>
<feature type="binding site" evidence="16">
    <location>
        <position position="9"/>
    </location>
    <ligand>
        <name>substrate</name>
    </ligand>
</feature>
<accession>A0AAJ0X885</accession>
<evidence type="ECO:0000256" key="17">
    <source>
        <dbReference type="PIRSR" id="PIRSR606309-3"/>
    </source>
</evidence>
<evidence type="ECO:0000256" key="7">
    <source>
        <dbReference type="ARBA" id="ARBA00022722"/>
    </source>
</evidence>
<keyword evidence="4 18" id="KW-0808">Transferase</keyword>
<dbReference type="SMART" id="SM00479">
    <property type="entry name" value="EXOIII"/>
    <property type="match status" value="1"/>
</dbReference>
<keyword evidence="21" id="KW-1185">Reference proteome</keyword>
<dbReference type="Pfam" id="PF00929">
    <property type="entry name" value="RNase_T"/>
    <property type="match status" value="1"/>
</dbReference>
<dbReference type="InterPro" id="IPR006054">
    <property type="entry name" value="DnaQ"/>
</dbReference>
<evidence type="ECO:0000313" key="20">
    <source>
        <dbReference type="EMBL" id="MBK1703701.1"/>
    </source>
</evidence>
<reference evidence="20" key="2">
    <citation type="journal article" date="2020" name="Microorganisms">
        <title>Osmotic Adaptation and Compatible Solute Biosynthesis of Phototrophic Bacteria as Revealed from Genome Analyses.</title>
        <authorList>
            <person name="Imhoff J.F."/>
            <person name="Rahn T."/>
            <person name="Kunzel S."/>
            <person name="Keller A."/>
            <person name="Neulinger S.C."/>
        </authorList>
    </citation>
    <scope>NUCLEOTIDE SEQUENCE</scope>
    <source>
        <strain evidence="20">DSM 11080</strain>
    </source>
</reference>
<evidence type="ECO:0000256" key="16">
    <source>
        <dbReference type="PIRSR" id="PIRSR606309-2"/>
    </source>
</evidence>
<organism evidence="20 21">
    <name type="scientific">Halochromatium glycolicum</name>
    <dbReference type="NCBI Taxonomy" id="85075"/>
    <lineage>
        <taxon>Bacteria</taxon>
        <taxon>Pseudomonadati</taxon>
        <taxon>Pseudomonadota</taxon>
        <taxon>Gammaproteobacteria</taxon>
        <taxon>Chromatiales</taxon>
        <taxon>Chromatiaceae</taxon>
        <taxon>Halochromatium</taxon>
    </lineage>
</organism>
<evidence type="ECO:0000256" key="6">
    <source>
        <dbReference type="ARBA" id="ARBA00022705"/>
    </source>
</evidence>
<feature type="active site" description="Proton acceptor" evidence="15">
    <location>
        <position position="153"/>
    </location>
</feature>
<keyword evidence="12 18" id="KW-0239">DNA-directed DNA polymerase</keyword>
<dbReference type="NCBIfam" id="NF004316">
    <property type="entry name" value="PRK05711.1"/>
    <property type="match status" value="1"/>
</dbReference>
<evidence type="ECO:0000256" key="12">
    <source>
        <dbReference type="ARBA" id="ARBA00022932"/>
    </source>
</evidence>
<keyword evidence="7 18" id="KW-0540">Nuclease</keyword>
<keyword evidence="6 18" id="KW-0235">DNA replication</keyword>
<dbReference type="AlphaFoldDB" id="A0AAJ0X885"/>
<evidence type="ECO:0000256" key="3">
    <source>
        <dbReference type="ARBA" id="ARBA00020352"/>
    </source>
</evidence>
<evidence type="ECO:0000256" key="1">
    <source>
        <dbReference type="ARBA" id="ARBA00001936"/>
    </source>
</evidence>
<keyword evidence="8 17" id="KW-0479">Metal-binding</keyword>
<evidence type="ECO:0000256" key="10">
    <source>
        <dbReference type="ARBA" id="ARBA00022839"/>
    </source>
</evidence>
<evidence type="ECO:0000256" key="8">
    <source>
        <dbReference type="ARBA" id="ARBA00022723"/>
    </source>
</evidence>
<dbReference type="EMBL" id="NRSJ01000004">
    <property type="protein sequence ID" value="MBK1703701.1"/>
    <property type="molecule type" value="Genomic_DNA"/>
</dbReference>
<evidence type="ECO:0000256" key="13">
    <source>
        <dbReference type="ARBA" id="ARBA00023211"/>
    </source>
</evidence>
<comment type="cofactor">
    <cofactor evidence="17">
        <name>Mg(2+)</name>
        <dbReference type="ChEBI" id="CHEBI:18420"/>
    </cofactor>
    <cofactor evidence="17">
        <name>Mn(2+)</name>
        <dbReference type="ChEBI" id="CHEBI:29035"/>
    </cofactor>
    <text evidence="17">Binds 2 divalent metal cations. Magnesium or manganese.</text>
</comment>
<evidence type="ECO:0000256" key="5">
    <source>
        <dbReference type="ARBA" id="ARBA00022695"/>
    </source>
</evidence>
<evidence type="ECO:0000259" key="19">
    <source>
        <dbReference type="SMART" id="SM00479"/>
    </source>
</evidence>
<dbReference type="RefSeq" id="WP_200344872.1">
    <property type="nucleotide sequence ID" value="NZ_NRSJ01000004.1"/>
</dbReference>
<dbReference type="NCBIfam" id="TIGR01406">
    <property type="entry name" value="dnaQ_proteo"/>
    <property type="match status" value="1"/>
</dbReference>
<feature type="binding site" evidence="17">
    <location>
        <position position="158"/>
    </location>
    <ligand>
        <name>a divalent metal cation</name>
        <dbReference type="ChEBI" id="CHEBI:60240"/>
        <label>1</label>
        <note>catalytic</note>
    </ligand>
</feature>
<evidence type="ECO:0000256" key="15">
    <source>
        <dbReference type="PIRSR" id="PIRSR606309-1"/>
    </source>
</evidence>
<dbReference type="Gene3D" id="3.30.420.10">
    <property type="entry name" value="Ribonuclease H-like superfamily/Ribonuclease H"/>
    <property type="match status" value="1"/>
</dbReference>
<reference evidence="20" key="1">
    <citation type="submission" date="2017-08" db="EMBL/GenBank/DDBJ databases">
        <authorList>
            <person name="Imhoff J.F."/>
            <person name="Rahn T."/>
            <person name="Kuenzel S."/>
            <person name="Neulinger S.C."/>
        </authorList>
    </citation>
    <scope>NUCLEOTIDE SEQUENCE</scope>
    <source>
        <strain evidence="20">DSM 11080</strain>
    </source>
</reference>
<dbReference type="FunFam" id="3.30.420.10:FF:000012">
    <property type="entry name" value="DNA polymerase III subunit epsilon"/>
    <property type="match status" value="1"/>
</dbReference>
<feature type="domain" description="Exonuclease" evidence="19">
    <location>
        <begin position="2"/>
        <end position="175"/>
    </location>
</feature>
<evidence type="ECO:0000256" key="11">
    <source>
        <dbReference type="ARBA" id="ARBA00022842"/>
    </source>
</evidence>
<feature type="binding site" evidence="16">
    <location>
        <position position="57"/>
    </location>
    <ligand>
        <name>substrate</name>
    </ligand>
</feature>
<keyword evidence="10 18" id="KW-0269">Exonuclease</keyword>
<comment type="cofactor">
    <cofactor evidence="1 18">
        <name>Mn(2+)</name>
        <dbReference type="ChEBI" id="CHEBI:29035"/>
    </cofactor>
</comment>
<dbReference type="SUPFAM" id="SSF53098">
    <property type="entry name" value="Ribonuclease H-like"/>
    <property type="match status" value="1"/>
</dbReference>
<evidence type="ECO:0000256" key="9">
    <source>
        <dbReference type="ARBA" id="ARBA00022801"/>
    </source>
</evidence>
<sequence length="240" mass="26372">MRQLVLDTETTGLEPTEGHRIIEIGCVELVERQLTKANFHRYLQPEREIDAGAVAVHGISNAFLADKPRFAEIAEELIDYLRGAELVIHNAAFDVGFLNHELRQWRADAPRIEDLCTVVDTLLLARERHPGQRNSLDALCRRYEVDNTKRDLHGALLDAEILADVYLAMTGGQVSLAFGGESADGLSGRSSGHGGLPLRRIDSNRPPLPVIRASSAELTAHAERLRAIDKASDGGCVWPA</sequence>
<dbReference type="GO" id="GO:0045004">
    <property type="term" value="P:DNA replication proofreading"/>
    <property type="evidence" value="ECO:0007669"/>
    <property type="project" value="TreeGrafter"/>
</dbReference>
<keyword evidence="5 18" id="KW-0548">Nucleotidyltransferase</keyword>
<evidence type="ECO:0000313" key="21">
    <source>
        <dbReference type="Proteomes" id="UP001296776"/>
    </source>
</evidence>
<comment type="function">
    <text evidence="18">DNA polymerase III is a complex, multichain enzyme responsible for most of the replicative synthesis in bacteria. The epsilon subunit contain the editing function and is a proofreading 3'-5' exonuclease.</text>
</comment>
<keyword evidence="13 17" id="KW-0464">Manganese</keyword>
<evidence type="ECO:0000256" key="2">
    <source>
        <dbReference type="ARBA" id="ARBA00012417"/>
    </source>
</evidence>
<evidence type="ECO:0000256" key="18">
    <source>
        <dbReference type="RuleBase" id="RU364087"/>
    </source>
</evidence>
<dbReference type="EC" id="2.7.7.7" evidence="2 18"/>
<evidence type="ECO:0000256" key="14">
    <source>
        <dbReference type="ARBA" id="ARBA00049244"/>
    </source>
</evidence>
<protein>
    <recommendedName>
        <fullName evidence="3 18">DNA polymerase III subunit epsilon</fullName>
        <ecNumber evidence="2 18">2.7.7.7</ecNumber>
    </recommendedName>
</protein>
<keyword evidence="9 18" id="KW-0378">Hydrolase</keyword>
<dbReference type="PANTHER" id="PTHR30231:SF41">
    <property type="entry name" value="DNA POLYMERASE III SUBUNIT EPSILON"/>
    <property type="match status" value="1"/>
</dbReference>
<comment type="caution">
    <text evidence="20">The sequence shown here is derived from an EMBL/GenBank/DDBJ whole genome shotgun (WGS) entry which is preliminary data.</text>
</comment>
<name>A0AAJ0X885_9GAMM</name>
<gene>
    <name evidence="18" type="primary">dnaQ</name>
    <name evidence="20" type="ORF">CKO40_03840</name>
</gene>
<dbReference type="NCBIfam" id="TIGR00573">
    <property type="entry name" value="dnaq"/>
    <property type="match status" value="1"/>
</dbReference>
<comment type="subunit">
    <text evidence="18">DNA polymerase III contains a core (composed of alpha, epsilon and theta chains) that associates with a tau subunit. This core dimerizes to form the POLIII' complex. PolIII' associates with the gamma complex (composed of gamma, delta, delta', psi and chi chains) and with the beta chain to form the complete DNA polymerase III complex.</text>
</comment>